<keyword evidence="1" id="KW-0808">Transferase</keyword>
<accession>L0DLQ9</accession>
<sequence length="418" mass="46137">MTTGLTSMIPEPQSAGPRKRILILVHRVPYPPDKGDRIRSYHLVAHLARLGEVDLAFLTDEPVEAETLEVLGRLCRRVEAVPVSRFGRWIRAAWSLANGRSLTEGLFESPTLRTLIGRWLGEADYDAVVCYSSGVLSYVLGRGLESRLVADLVDVDSQKWFDYAGRASGPKAALFRLEGRRVRTLEREAGRARAVVLATNTEAEIYRNFCPDACVEAVSNGVDLDYFQPVLGVEETGGCVFAGQLDYRANVLGLEWFCREVWPLIRERVPSATFDIVGRKPVAAVQRLSAVPGIRVVGPVPDVRPYLQAARIVVVPLPVARGVQNKVLEAMAMGRAVAASPAALEGLALVPGRDALAIDEPDDWSRTIARLWDDTQTRTELGRSARRYVEQNHRWETCLGRFDDLIDGKVGRLLGSQG</sequence>
<dbReference type="Proteomes" id="UP000010798">
    <property type="component" value="Chromosome"/>
</dbReference>
<dbReference type="SUPFAM" id="SSF53756">
    <property type="entry name" value="UDP-Glycosyltransferase/glycogen phosphorylase"/>
    <property type="match status" value="1"/>
</dbReference>
<dbReference type="KEGG" id="saci:Sinac_5460"/>
<dbReference type="PANTHER" id="PTHR12526">
    <property type="entry name" value="GLYCOSYLTRANSFERASE"/>
    <property type="match status" value="1"/>
</dbReference>
<gene>
    <name evidence="1" type="ordered locus">Sinac_5460</name>
</gene>
<dbReference type="NCBIfam" id="TIGR03087">
    <property type="entry name" value="stp1"/>
    <property type="match status" value="1"/>
</dbReference>
<dbReference type="Gene3D" id="3.40.50.2000">
    <property type="entry name" value="Glycogen Phosphorylase B"/>
    <property type="match status" value="2"/>
</dbReference>
<dbReference type="CDD" id="cd03801">
    <property type="entry name" value="GT4_PimA-like"/>
    <property type="match status" value="1"/>
</dbReference>
<dbReference type="Pfam" id="PF13692">
    <property type="entry name" value="Glyco_trans_1_4"/>
    <property type="match status" value="1"/>
</dbReference>
<reference evidence="1 2" key="1">
    <citation type="submission" date="2012-02" db="EMBL/GenBank/DDBJ databases">
        <title>Complete sequence of chromosome of Singulisphaera acidiphila DSM 18658.</title>
        <authorList>
            <consortium name="US DOE Joint Genome Institute (JGI-PGF)"/>
            <person name="Lucas S."/>
            <person name="Copeland A."/>
            <person name="Lapidus A."/>
            <person name="Glavina del Rio T."/>
            <person name="Dalin E."/>
            <person name="Tice H."/>
            <person name="Bruce D."/>
            <person name="Goodwin L."/>
            <person name="Pitluck S."/>
            <person name="Peters L."/>
            <person name="Ovchinnikova G."/>
            <person name="Chertkov O."/>
            <person name="Kyrpides N."/>
            <person name="Mavromatis K."/>
            <person name="Ivanova N."/>
            <person name="Brettin T."/>
            <person name="Detter J.C."/>
            <person name="Han C."/>
            <person name="Larimer F."/>
            <person name="Land M."/>
            <person name="Hauser L."/>
            <person name="Markowitz V."/>
            <person name="Cheng J.-F."/>
            <person name="Hugenholtz P."/>
            <person name="Woyke T."/>
            <person name="Wu D."/>
            <person name="Tindall B."/>
            <person name="Pomrenke H."/>
            <person name="Brambilla E."/>
            <person name="Klenk H.-P."/>
            <person name="Eisen J.A."/>
        </authorList>
    </citation>
    <scope>NUCLEOTIDE SEQUENCE [LARGE SCALE GENOMIC DNA]</scope>
    <source>
        <strain evidence="2">ATCC BAA-1392 / DSM 18658 / VKM B-2454 / MOB10</strain>
    </source>
</reference>
<name>L0DLQ9_SINAD</name>
<protein>
    <submittedName>
        <fullName evidence="1">Sugar transferase, PEP-CTERM/EpsH1 system associated</fullName>
    </submittedName>
</protein>
<proteinExistence type="predicted"/>
<dbReference type="EMBL" id="CP003364">
    <property type="protein sequence ID" value="AGA29606.1"/>
    <property type="molecule type" value="Genomic_DNA"/>
</dbReference>
<evidence type="ECO:0000313" key="1">
    <source>
        <dbReference type="EMBL" id="AGA29606.1"/>
    </source>
</evidence>
<keyword evidence="2" id="KW-1185">Reference proteome</keyword>
<organism evidence="1 2">
    <name type="scientific">Singulisphaera acidiphila (strain ATCC BAA-1392 / DSM 18658 / VKM B-2454 / MOB10)</name>
    <dbReference type="NCBI Taxonomy" id="886293"/>
    <lineage>
        <taxon>Bacteria</taxon>
        <taxon>Pseudomonadati</taxon>
        <taxon>Planctomycetota</taxon>
        <taxon>Planctomycetia</taxon>
        <taxon>Isosphaerales</taxon>
        <taxon>Isosphaeraceae</taxon>
        <taxon>Singulisphaera</taxon>
    </lineage>
</organism>
<dbReference type="HOGENOM" id="CLU_028014_3_0_0"/>
<dbReference type="STRING" id="886293.Sinac_5460"/>
<dbReference type="GO" id="GO:0016757">
    <property type="term" value="F:glycosyltransferase activity"/>
    <property type="evidence" value="ECO:0007669"/>
    <property type="project" value="TreeGrafter"/>
</dbReference>
<dbReference type="AlphaFoldDB" id="L0DLQ9"/>
<evidence type="ECO:0000313" key="2">
    <source>
        <dbReference type="Proteomes" id="UP000010798"/>
    </source>
</evidence>
<dbReference type="OrthoDB" id="9807209at2"/>
<dbReference type="InterPro" id="IPR017521">
    <property type="entry name" value="Sugar_tfrase_PEP-CTERM_Stp1"/>
</dbReference>
<dbReference type="RefSeq" id="WP_015248707.1">
    <property type="nucleotide sequence ID" value="NC_019892.1"/>
</dbReference>
<dbReference type="eggNOG" id="COG0438">
    <property type="taxonomic scope" value="Bacteria"/>
</dbReference>
<dbReference type="PANTHER" id="PTHR12526:SF600">
    <property type="entry name" value="GLYCOSYL TRANSFERASE GROUP 1"/>
    <property type="match status" value="1"/>
</dbReference>